<keyword evidence="1" id="KW-0175">Coiled coil</keyword>
<evidence type="ECO:0000313" key="4">
    <source>
        <dbReference type="Proteomes" id="UP000306196"/>
    </source>
</evidence>
<feature type="signal peptide" evidence="2">
    <location>
        <begin position="1"/>
        <end position="23"/>
    </location>
</feature>
<protein>
    <submittedName>
        <fullName evidence="3">Uncharacterized protein</fullName>
    </submittedName>
</protein>
<keyword evidence="4" id="KW-1185">Reference proteome</keyword>
<keyword evidence="2" id="KW-0732">Signal</keyword>
<accession>A0A5R8KA07</accession>
<dbReference type="AlphaFoldDB" id="A0A5R8KA07"/>
<evidence type="ECO:0000256" key="2">
    <source>
        <dbReference type="SAM" id="SignalP"/>
    </source>
</evidence>
<sequence length="261" mass="27798">MIRSIHRLTQLAAPLALVCLVHATVLGQSNPAIELMEAKTALEYSNARIAELEESVAKYKSQATAYSDSLAAANNELEQTREAHDKLRVQMEGLGVAAIDPSGVELQQTLLTALSDLRILEQQKRNLADALLGLSESALTHANAQGDPAARQSLEQRLADAEKALVSLRGSAEENSSGNLQNASIVSLKDELGIAVLNVGSKHGVHPGMPFAIYRQDKPVARALVVDVRSGVSGAIVQELVNPNDRVKVGDVGKVEAEFKG</sequence>
<feature type="coiled-coil region" evidence="1">
    <location>
        <begin position="35"/>
        <end position="90"/>
    </location>
</feature>
<reference evidence="3 4" key="1">
    <citation type="submission" date="2019-05" db="EMBL/GenBank/DDBJ databases">
        <title>Verrucobacter flavum gen. nov., sp. nov. a new member of the family Verrucomicrobiaceae.</title>
        <authorList>
            <person name="Szuroczki S."/>
            <person name="Abbaszade G."/>
            <person name="Szabo A."/>
            <person name="Felfoldi T."/>
            <person name="Schumann P."/>
            <person name="Boka K."/>
            <person name="Keki Z."/>
            <person name="Toumi M."/>
            <person name="Toth E."/>
        </authorList>
    </citation>
    <scope>NUCLEOTIDE SEQUENCE [LARGE SCALE GENOMIC DNA]</scope>
    <source>
        <strain evidence="3 4">MG-N-17</strain>
    </source>
</reference>
<feature type="chain" id="PRO_5024275960" evidence="2">
    <location>
        <begin position="24"/>
        <end position="261"/>
    </location>
</feature>
<evidence type="ECO:0000313" key="3">
    <source>
        <dbReference type="EMBL" id="TLD69126.1"/>
    </source>
</evidence>
<dbReference type="Proteomes" id="UP000306196">
    <property type="component" value="Unassembled WGS sequence"/>
</dbReference>
<organism evidence="3 4">
    <name type="scientific">Phragmitibacter flavus</name>
    <dbReference type="NCBI Taxonomy" id="2576071"/>
    <lineage>
        <taxon>Bacteria</taxon>
        <taxon>Pseudomonadati</taxon>
        <taxon>Verrucomicrobiota</taxon>
        <taxon>Verrucomicrobiia</taxon>
        <taxon>Verrucomicrobiales</taxon>
        <taxon>Verrucomicrobiaceae</taxon>
        <taxon>Phragmitibacter</taxon>
    </lineage>
</organism>
<evidence type="ECO:0000256" key="1">
    <source>
        <dbReference type="SAM" id="Coils"/>
    </source>
</evidence>
<proteinExistence type="predicted"/>
<gene>
    <name evidence="3" type="ORF">FEM03_18675</name>
</gene>
<dbReference type="OrthoDB" id="189855at2"/>
<dbReference type="RefSeq" id="WP_138087812.1">
    <property type="nucleotide sequence ID" value="NZ_VAUV01000015.1"/>
</dbReference>
<name>A0A5R8KA07_9BACT</name>
<dbReference type="EMBL" id="VAUV01000015">
    <property type="protein sequence ID" value="TLD69126.1"/>
    <property type="molecule type" value="Genomic_DNA"/>
</dbReference>
<comment type="caution">
    <text evidence="3">The sequence shown here is derived from an EMBL/GenBank/DDBJ whole genome shotgun (WGS) entry which is preliminary data.</text>
</comment>